<evidence type="ECO:0000256" key="1">
    <source>
        <dbReference type="SAM" id="MobiDB-lite"/>
    </source>
</evidence>
<dbReference type="PANTHER" id="PTHR13593:SF140">
    <property type="entry name" value="PLC-LIKE PHOSPHODIESTERASE"/>
    <property type="match status" value="1"/>
</dbReference>
<evidence type="ECO:0000256" key="2">
    <source>
        <dbReference type="SAM" id="SignalP"/>
    </source>
</evidence>
<name>A0A420HWP5_9PEZI</name>
<sequence length="459" mass="50325">MGVSIYILLLSLAITRVAVAEETTPIPDSLLTLTGTPVSTVPTGHYTSYSTTLTVTSSAISTVPLISTITEKSTTRTTTEVATIYGIGTEDGNVTTATHLSQTQTLLVGRPSTSSNVTVNSTSTTPHQPSATNETPCNNYPEFCSRKYGHITEVSAHNSPFVRVGNAGANQALSVASQLDDGIRLLQAQIRFVNETPHFCHTSCQVLDAGPVNQYLGQVYDWVSTHPYDVVSILLGNGDYKKVTEIAPFVEKSGLVQYAYVPTKVPMMIDDWPTLSSLILTGKRVLIFMDYEANQTAVPWIMDQFSQLWETPFSPTDRSFPCTIERPPNLPPNDAKKRMYILNNNLNYEISILGNSLLVPNIPLLNITNNVTGYGSLGQNVQQCNDTWNYAPKFLNVDYYNIGNGSVFEVAAKYNNVTYDRECCGLPQNSSPSIHYLDRNILLLLVTCISGVLFSTSLF</sequence>
<feature type="compositionally biased region" description="Polar residues" evidence="1">
    <location>
        <begin position="126"/>
        <end position="135"/>
    </location>
</feature>
<keyword evidence="2" id="KW-0732">Signal</keyword>
<dbReference type="GO" id="GO:0008081">
    <property type="term" value="F:phosphoric diester hydrolase activity"/>
    <property type="evidence" value="ECO:0007669"/>
    <property type="project" value="InterPro"/>
</dbReference>
<dbReference type="AlphaFoldDB" id="A0A420HWP5"/>
<feature type="compositionally biased region" description="Low complexity" evidence="1">
    <location>
        <begin position="112"/>
        <end position="125"/>
    </location>
</feature>
<protein>
    <submittedName>
        <fullName evidence="3">Putative secreted protein</fullName>
    </submittedName>
</protein>
<feature type="signal peptide" evidence="2">
    <location>
        <begin position="1"/>
        <end position="20"/>
    </location>
</feature>
<dbReference type="Pfam" id="PF26146">
    <property type="entry name" value="PI-PLC_X"/>
    <property type="match status" value="1"/>
</dbReference>
<accession>A0A420HWP5</accession>
<organism evidence="3 4">
    <name type="scientific">Golovinomyces cichoracearum</name>
    <dbReference type="NCBI Taxonomy" id="62708"/>
    <lineage>
        <taxon>Eukaryota</taxon>
        <taxon>Fungi</taxon>
        <taxon>Dikarya</taxon>
        <taxon>Ascomycota</taxon>
        <taxon>Pezizomycotina</taxon>
        <taxon>Leotiomycetes</taxon>
        <taxon>Erysiphales</taxon>
        <taxon>Erysiphaceae</taxon>
        <taxon>Golovinomyces</taxon>
    </lineage>
</organism>
<reference evidence="3 4" key="1">
    <citation type="journal article" date="2018" name="BMC Genomics">
        <title>Comparative genome analyses reveal sequence features reflecting distinct modes of host-adaptation between dicot and monocot powdery mildew.</title>
        <authorList>
            <person name="Wu Y."/>
            <person name="Ma X."/>
            <person name="Pan Z."/>
            <person name="Kale S.D."/>
            <person name="Song Y."/>
            <person name="King H."/>
            <person name="Zhang Q."/>
            <person name="Presley C."/>
            <person name="Deng X."/>
            <person name="Wei C.I."/>
            <person name="Xiao S."/>
        </authorList>
    </citation>
    <scope>NUCLEOTIDE SEQUENCE [LARGE SCALE GENOMIC DNA]</scope>
    <source>
        <strain evidence="3">UMSG3</strain>
    </source>
</reference>
<comment type="caution">
    <text evidence="3">The sequence shown here is derived from an EMBL/GenBank/DDBJ whole genome shotgun (WGS) entry which is preliminary data.</text>
</comment>
<keyword evidence="4" id="KW-1185">Reference proteome</keyword>
<evidence type="ECO:0000313" key="3">
    <source>
        <dbReference type="EMBL" id="RKF61827.1"/>
    </source>
</evidence>
<gene>
    <name evidence="3" type="ORF">GcM3_152003</name>
</gene>
<feature type="region of interest" description="Disordered" evidence="1">
    <location>
        <begin position="111"/>
        <end position="135"/>
    </location>
</feature>
<dbReference type="PANTHER" id="PTHR13593">
    <property type="match status" value="1"/>
</dbReference>
<dbReference type="Gene3D" id="3.20.20.190">
    <property type="entry name" value="Phosphatidylinositol (PI) phosphodiesterase"/>
    <property type="match status" value="1"/>
</dbReference>
<dbReference type="GO" id="GO:0006629">
    <property type="term" value="P:lipid metabolic process"/>
    <property type="evidence" value="ECO:0007669"/>
    <property type="project" value="InterPro"/>
</dbReference>
<evidence type="ECO:0000313" key="4">
    <source>
        <dbReference type="Proteomes" id="UP000283383"/>
    </source>
</evidence>
<feature type="chain" id="PRO_5019304613" evidence="2">
    <location>
        <begin position="21"/>
        <end position="459"/>
    </location>
</feature>
<dbReference type="SUPFAM" id="SSF51695">
    <property type="entry name" value="PLC-like phosphodiesterases"/>
    <property type="match status" value="1"/>
</dbReference>
<dbReference type="InterPro" id="IPR017946">
    <property type="entry name" value="PLC-like_Pdiesterase_TIM-brl"/>
</dbReference>
<dbReference type="InterPro" id="IPR051057">
    <property type="entry name" value="PI-PLC_domain"/>
</dbReference>
<dbReference type="Proteomes" id="UP000283383">
    <property type="component" value="Unassembled WGS sequence"/>
</dbReference>
<dbReference type="EMBL" id="MCBQ01015278">
    <property type="protein sequence ID" value="RKF61827.1"/>
    <property type="molecule type" value="Genomic_DNA"/>
</dbReference>
<proteinExistence type="predicted"/>
<dbReference type="STRING" id="62708.A0A420HWP5"/>